<sequence>MGKVKRDRARNTSHLGPQDGKVKKMNLVKPDDHVKTMKKISNNFISNTKHNVQGVENKKLQVESLANKRKRKKSKNKFKQIQDDEVSSTSAIIKEMPKSSVSTKFLHPCKVKSDGVDFSLLWLNYKPRSTPLIKAGSDWYMQLMTEEPEIIPTDPLIKQKLKELAAEILQHDVINYNRKRGSKMQEVKFRKTVMSHGTSRDKLAAHVLRCMDSPVHSLSNLNSLIAMVTPKAKSGYEEAMSSLLELFQSTFMPGRRQAKKFEAHSFSCLAPVIVTNREIAEKQLAFWYFEDQLAYVYQKLVRQLTQVAHDTVDKNKLKGIQSLVDLLKSNPNQEPNLIVEAIINKLGDPSRKVAAQTMYWLRTLLQRQPALKIQVVTSVEVMLYRPNVNEKAQYYCLCFLKDLIFSDDDNRLAAELLKLYFGFFKACTKKGEVDTRLMSALLRGINRAFPYSRLEGSALEEKLDTLYKLCHLVNFIIATQALQLIYQVLSNKQQISDRFYQVMYRQIQDPAFGISSANSAFLNLLFKALISDGSLQRIQAFIKRLLQTTQYLNSHMTCGILYLISEVIKEKPGLKKMTQTLLQTNLNDDDGLEVFSDAEDIDEIENQEESVENINKELTDVTKNYQEKFPSASIEENKVKIDCSEMSSSKPNIFSSWMHRGPSTTALTVYDPYHRNPLYCGAEYSPVWELGYLKAHYHPSVSLFASKLINGEAIEYSGDPLQDFTLMRFLDRFVYRNPKKMTGQKDGAGGNVLGRRTQYIPLGARGIAVNSEQFSLLDPQKVPEDEHFFHRYFTQYKTRVKKEPVDEEDSGSVEDEEFDQYLGRMQGVGADDELDMDDDIDFAAGTTSTSHIDEEGLESDEDDNMSDEELDDGNEEEPSFGGGSDIDDDGHWQEFSDKDDLDGLDNDDLNFDETEEFSNDESFEVEKSMKKKKSGKFSHKPSKKKGSDSLSSMFASAETFAHLLEENAEGNMNPNTTQSMANKDRAHAKQLNWEVDRDQNMKGNEWHKKKQGKWHGTGQRHEGFKNRKARSQFMGKRGGFKKSKRGRMH</sequence>
<feature type="region of interest" description="Disordered" evidence="2">
    <location>
        <begin position="1"/>
        <end position="24"/>
    </location>
</feature>
<dbReference type="PANTHER" id="PTHR12048">
    <property type="entry name" value="CCAAT-BINDING FACTOR-RELATED"/>
    <property type="match status" value="1"/>
</dbReference>
<evidence type="ECO:0000313" key="5">
    <source>
        <dbReference type="Proteomes" id="UP000747542"/>
    </source>
</evidence>
<name>A0A8J5KLI3_HOMAM</name>
<feature type="compositionally biased region" description="Basic and acidic residues" evidence="2">
    <location>
        <begin position="994"/>
        <end position="1006"/>
    </location>
</feature>
<evidence type="ECO:0000313" key="4">
    <source>
        <dbReference type="EMBL" id="KAG7170064.1"/>
    </source>
</evidence>
<comment type="caution">
    <text evidence="4">The sequence shown here is derived from an EMBL/GenBank/DDBJ whole genome shotgun (WGS) entry which is preliminary data.</text>
</comment>
<comment type="similarity">
    <text evidence="1">Belongs to the CBF/MAK21 family.</text>
</comment>
<feature type="region of interest" description="Disordered" evidence="2">
    <location>
        <begin position="830"/>
        <end position="951"/>
    </location>
</feature>
<reference evidence="4" key="1">
    <citation type="journal article" date="2021" name="Sci. Adv.">
        <title>The American lobster genome reveals insights on longevity, neural, and immune adaptations.</title>
        <authorList>
            <person name="Polinski J.M."/>
            <person name="Zimin A.V."/>
            <person name="Clark K.F."/>
            <person name="Kohn A.B."/>
            <person name="Sadowski N."/>
            <person name="Timp W."/>
            <person name="Ptitsyn A."/>
            <person name="Khanna P."/>
            <person name="Romanova D.Y."/>
            <person name="Williams P."/>
            <person name="Greenwood S.J."/>
            <person name="Moroz L.L."/>
            <person name="Walt D.R."/>
            <person name="Bodnar A.G."/>
        </authorList>
    </citation>
    <scope>NUCLEOTIDE SEQUENCE</scope>
    <source>
        <strain evidence="4">GMGI-L3</strain>
    </source>
</reference>
<evidence type="ECO:0000256" key="2">
    <source>
        <dbReference type="SAM" id="MobiDB-lite"/>
    </source>
</evidence>
<feature type="compositionally biased region" description="Acidic residues" evidence="2">
    <location>
        <begin position="855"/>
        <end position="878"/>
    </location>
</feature>
<dbReference type="Proteomes" id="UP000747542">
    <property type="component" value="Unassembled WGS sequence"/>
</dbReference>
<feature type="compositionally biased region" description="Basic and acidic residues" evidence="2">
    <location>
        <begin position="889"/>
        <end position="898"/>
    </location>
</feature>
<evidence type="ECO:0000256" key="1">
    <source>
        <dbReference type="ARBA" id="ARBA00007797"/>
    </source>
</evidence>
<dbReference type="InterPro" id="IPR040155">
    <property type="entry name" value="CEBPZ/Mak21-like"/>
</dbReference>
<proteinExistence type="inferred from homology"/>
<feature type="region of interest" description="Disordered" evidence="2">
    <location>
        <begin position="965"/>
        <end position="1049"/>
    </location>
</feature>
<protein>
    <submittedName>
        <fullName evidence="4">CCAAT/enhancer-binding protein zeta-like</fullName>
    </submittedName>
</protein>
<feature type="compositionally biased region" description="Polar residues" evidence="2">
    <location>
        <begin position="970"/>
        <end position="981"/>
    </location>
</feature>
<dbReference type="SUPFAM" id="SSF48371">
    <property type="entry name" value="ARM repeat"/>
    <property type="match status" value="1"/>
</dbReference>
<accession>A0A8J5KLI3</accession>
<dbReference type="InterPro" id="IPR005612">
    <property type="entry name" value="CCAAT-binding_factor"/>
</dbReference>
<dbReference type="PANTHER" id="PTHR12048:SF0">
    <property type="entry name" value="CCAAT_ENHANCER-BINDING PROTEIN ZETA"/>
    <property type="match status" value="1"/>
</dbReference>
<gene>
    <name evidence="4" type="primary">CEBPZ-L</name>
    <name evidence="4" type="ORF">Hamer_G012288</name>
</gene>
<feature type="domain" description="CCAAT-binding factor" evidence="3">
    <location>
        <begin position="479"/>
        <end position="705"/>
    </location>
</feature>
<evidence type="ECO:0000259" key="3">
    <source>
        <dbReference type="Pfam" id="PF03914"/>
    </source>
</evidence>
<feature type="compositionally biased region" description="Basic residues" evidence="2">
    <location>
        <begin position="1038"/>
        <end position="1049"/>
    </location>
</feature>
<feature type="compositionally biased region" description="Acidic residues" evidence="2">
    <location>
        <begin position="899"/>
        <end position="923"/>
    </location>
</feature>
<keyword evidence="5" id="KW-1185">Reference proteome</keyword>
<feature type="compositionally biased region" description="Basic residues" evidence="2">
    <location>
        <begin position="929"/>
        <end position="944"/>
    </location>
</feature>
<dbReference type="AlphaFoldDB" id="A0A8J5KLI3"/>
<dbReference type="EMBL" id="JAHLQT010014894">
    <property type="protein sequence ID" value="KAG7170064.1"/>
    <property type="molecule type" value="Genomic_DNA"/>
</dbReference>
<dbReference type="InterPro" id="IPR016024">
    <property type="entry name" value="ARM-type_fold"/>
</dbReference>
<feature type="compositionally biased region" description="Acidic residues" evidence="2">
    <location>
        <begin position="830"/>
        <end position="841"/>
    </location>
</feature>
<dbReference type="Pfam" id="PF03914">
    <property type="entry name" value="CBF"/>
    <property type="match status" value="1"/>
</dbReference>
<dbReference type="GO" id="GO:0005634">
    <property type="term" value="C:nucleus"/>
    <property type="evidence" value="ECO:0007669"/>
    <property type="project" value="TreeGrafter"/>
</dbReference>
<organism evidence="4 5">
    <name type="scientific">Homarus americanus</name>
    <name type="common">American lobster</name>
    <dbReference type="NCBI Taxonomy" id="6706"/>
    <lineage>
        <taxon>Eukaryota</taxon>
        <taxon>Metazoa</taxon>
        <taxon>Ecdysozoa</taxon>
        <taxon>Arthropoda</taxon>
        <taxon>Crustacea</taxon>
        <taxon>Multicrustacea</taxon>
        <taxon>Malacostraca</taxon>
        <taxon>Eumalacostraca</taxon>
        <taxon>Eucarida</taxon>
        <taxon>Decapoda</taxon>
        <taxon>Pleocyemata</taxon>
        <taxon>Astacidea</taxon>
        <taxon>Nephropoidea</taxon>
        <taxon>Nephropidae</taxon>
        <taxon>Homarus</taxon>
    </lineage>
</organism>